<gene>
    <name evidence="7" type="ORF">THAPSDRAFT_19963</name>
</gene>
<dbReference type="eggNOG" id="KOG0704">
    <property type="taxonomic scope" value="Eukaryota"/>
</dbReference>
<proteinExistence type="predicted"/>
<evidence type="ECO:0000313" key="8">
    <source>
        <dbReference type="Proteomes" id="UP000001449"/>
    </source>
</evidence>
<reference evidence="7 8" key="1">
    <citation type="journal article" date="2004" name="Science">
        <title>The genome of the diatom Thalassiosira pseudonana: ecology, evolution, and metabolism.</title>
        <authorList>
            <person name="Armbrust E.V."/>
            <person name="Berges J.A."/>
            <person name="Bowler C."/>
            <person name="Green B.R."/>
            <person name="Martinez D."/>
            <person name="Putnam N.H."/>
            <person name="Zhou S."/>
            <person name="Allen A.E."/>
            <person name="Apt K.E."/>
            <person name="Bechner M."/>
            <person name="Brzezinski M.A."/>
            <person name="Chaal B.K."/>
            <person name="Chiovitti A."/>
            <person name="Davis A.K."/>
            <person name="Demarest M.S."/>
            <person name="Detter J.C."/>
            <person name="Glavina T."/>
            <person name="Goodstein D."/>
            <person name="Hadi M.Z."/>
            <person name="Hellsten U."/>
            <person name="Hildebrand M."/>
            <person name="Jenkins B.D."/>
            <person name="Jurka J."/>
            <person name="Kapitonov V.V."/>
            <person name="Kroger N."/>
            <person name="Lau W.W."/>
            <person name="Lane T.W."/>
            <person name="Larimer F.W."/>
            <person name="Lippmeier J.C."/>
            <person name="Lucas S."/>
            <person name="Medina M."/>
            <person name="Montsant A."/>
            <person name="Obornik M."/>
            <person name="Parker M.S."/>
            <person name="Palenik B."/>
            <person name="Pazour G.J."/>
            <person name="Richardson P.M."/>
            <person name="Rynearson T.A."/>
            <person name="Saito M.A."/>
            <person name="Schwartz D.C."/>
            <person name="Thamatrakoln K."/>
            <person name="Valentin K."/>
            <person name="Vardi A."/>
            <person name="Wilkerson F.P."/>
            <person name="Rokhsar D.S."/>
        </authorList>
    </citation>
    <scope>NUCLEOTIDE SEQUENCE [LARGE SCALE GENOMIC DNA]</scope>
    <source>
        <strain evidence="7 8">CCMP1335</strain>
    </source>
</reference>
<reference evidence="7 8" key="2">
    <citation type="journal article" date="2008" name="Nature">
        <title>The Phaeodactylum genome reveals the evolutionary history of diatom genomes.</title>
        <authorList>
            <person name="Bowler C."/>
            <person name="Allen A.E."/>
            <person name="Badger J.H."/>
            <person name="Grimwood J."/>
            <person name="Jabbari K."/>
            <person name="Kuo A."/>
            <person name="Maheswari U."/>
            <person name="Martens C."/>
            <person name="Maumus F."/>
            <person name="Otillar R.P."/>
            <person name="Rayko E."/>
            <person name="Salamov A."/>
            <person name="Vandepoele K."/>
            <person name="Beszteri B."/>
            <person name="Gruber A."/>
            <person name="Heijde M."/>
            <person name="Katinka M."/>
            <person name="Mock T."/>
            <person name="Valentin K."/>
            <person name="Verret F."/>
            <person name="Berges J.A."/>
            <person name="Brownlee C."/>
            <person name="Cadoret J.P."/>
            <person name="Chiovitti A."/>
            <person name="Choi C.J."/>
            <person name="Coesel S."/>
            <person name="De Martino A."/>
            <person name="Detter J.C."/>
            <person name="Durkin C."/>
            <person name="Falciatore A."/>
            <person name="Fournet J."/>
            <person name="Haruta M."/>
            <person name="Huysman M.J."/>
            <person name="Jenkins B.D."/>
            <person name="Jiroutova K."/>
            <person name="Jorgensen R.E."/>
            <person name="Joubert Y."/>
            <person name="Kaplan A."/>
            <person name="Kroger N."/>
            <person name="Kroth P.G."/>
            <person name="La Roche J."/>
            <person name="Lindquist E."/>
            <person name="Lommer M."/>
            <person name="Martin-Jezequel V."/>
            <person name="Lopez P.J."/>
            <person name="Lucas S."/>
            <person name="Mangogna M."/>
            <person name="McGinnis K."/>
            <person name="Medlin L.K."/>
            <person name="Montsant A."/>
            <person name="Oudot-Le Secq M.P."/>
            <person name="Napoli C."/>
            <person name="Obornik M."/>
            <person name="Parker M.S."/>
            <person name="Petit J.L."/>
            <person name="Porcel B.M."/>
            <person name="Poulsen N."/>
            <person name="Robison M."/>
            <person name="Rychlewski L."/>
            <person name="Rynearson T.A."/>
            <person name="Schmutz J."/>
            <person name="Shapiro H."/>
            <person name="Siaut M."/>
            <person name="Stanley M."/>
            <person name="Sussman M.R."/>
            <person name="Taylor A.R."/>
            <person name="Vardi A."/>
            <person name="von Dassow P."/>
            <person name="Vyverman W."/>
            <person name="Willis A."/>
            <person name="Wyrwicz L.S."/>
            <person name="Rokhsar D.S."/>
            <person name="Weissenbach J."/>
            <person name="Armbrust E.V."/>
            <person name="Green B.R."/>
            <person name="Van de Peer Y."/>
            <person name="Grigoriev I.V."/>
        </authorList>
    </citation>
    <scope>NUCLEOTIDE SEQUENCE [LARGE SCALE GENOMIC DNA]</scope>
    <source>
        <strain evidence="7 8">CCMP1335</strain>
    </source>
</reference>
<dbReference type="GO" id="GO:0008270">
    <property type="term" value="F:zinc ion binding"/>
    <property type="evidence" value="ECO:0007669"/>
    <property type="project" value="UniProtKB-KW"/>
</dbReference>
<keyword evidence="4" id="KW-0862">Zinc</keyword>
<keyword evidence="8" id="KW-1185">Reference proteome</keyword>
<evidence type="ECO:0000256" key="2">
    <source>
        <dbReference type="ARBA" id="ARBA00022723"/>
    </source>
</evidence>
<dbReference type="InParanoid" id="B8CFR9"/>
<name>B8CFR9_THAPS</name>
<dbReference type="PaxDb" id="35128-Thaps19963"/>
<organism evidence="7 8">
    <name type="scientific">Thalassiosira pseudonana</name>
    <name type="common">Marine diatom</name>
    <name type="synonym">Cyclotella nana</name>
    <dbReference type="NCBI Taxonomy" id="35128"/>
    <lineage>
        <taxon>Eukaryota</taxon>
        <taxon>Sar</taxon>
        <taxon>Stramenopiles</taxon>
        <taxon>Ochrophyta</taxon>
        <taxon>Bacillariophyta</taxon>
        <taxon>Coscinodiscophyceae</taxon>
        <taxon>Thalassiosirophycidae</taxon>
        <taxon>Thalassiosirales</taxon>
        <taxon>Thalassiosiraceae</taxon>
        <taxon>Thalassiosira</taxon>
    </lineage>
</organism>
<dbReference type="GeneID" id="7443914"/>
<evidence type="ECO:0000256" key="5">
    <source>
        <dbReference type="PROSITE-ProRule" id="PRU00288"/>
    </source>
</evidence>
<dbReference type="Pfam" id="PF01412">
    <property type="entry name" value="ArfGap"/>
    <property type="match status" value="1"/>
</dbReference>
<evidence type="ECO:0000313" key="7">
    <source>
        <dbReference type="EMBL" id="EED87678.1"/>
    </source>
</evidence>
<sequence length="73" mass="7872">PGNVKCIDCRSPSDTTWASVSFGITMCLNCSGRHRSLGVAVSYVKSLTMDSWSYVQVLGMLEGGNGQCEGFFE</sequence>
<keyword evidence="1" id="KW-0343">GTPase activation</keyword>
<dbReference type="AlphaFoldDB" id="B8CFR9"/>
<dbReference type="STRING" id="35128.B8CFR9"/>
<dbReference type="GO" id="GO:0005096">
    <property type="term" value="F:GTPase activator activity"/>
    <property type="evidence" value="ECO:0007669"/>
    <property type="project" value="UniProtKB-KW"/>
</dbReference>
<feature type="non-terminal residue" evidence="7">
    <location>
        <position position="73"/>
    </location>
</feature>
<protein>
    <recommendedName>
        <fullName evidence="6">Arf-GAP domain-containing protein</fullName>
    </recommendedName>
</protein>
<keyword evidence="2" id="KW-0479">Metal-binding</keyword>
<accession>B8CFR9</accession>
<feature type="domain" description="Arf-GAP" evidence="6">
    <location>
        <begin position="1"/>
        <end position="73"/>
    </location>
</feature>
<feature type="non-terminal residue" evidence="7">
    <location>
        <position position="1"/>
    </location>
</feature>
<dbReference type="HOGENOM" id="CLU_023062_4_2_1"/>
<dbReference type="OMA" id="TWASINC"/>
<dbReference type="InterPro" id="IPR001164">
    <property type="entry name" value="ArfGAP_dom"/>
</dbReference>
<dbReference type="InterPro" id="IPR038508">
    <property type="entry name" value="ArfGAP_dom_sf"/>
</dbReference>
<keyword evidence="3 5" id="KW-0863">Zinc-finger</keyword>
<evidence type="ECO:0000259" key="6">
    <source>
        <dbReference type="PROSITE" id="PS50115"/>
    </source>
</evidence>
<dbReference type="SMART" id="SM00105">
    <property type="entry name" value="ArfGap"/>
    <property type="match status" value="1"/>
</dbReference>
<dbReference type="InterPro" id="IPR037278">
    <property type="entry name" value="ARFGAP/RecO"/>
</dbReference>
<evidence type="ECO:0000256" key="4">
    <source>
        <dbReference type="ARBA" id="ARBA00022833"/>
    </source>
</evidence>
<evidence type="ECO:0000256" key="3">
    <source>
        <dbReference type="ARBA" id="ARBA00022771"/>
    </source>
</evidence>
<dbReference type="KEGG" id="tps:THAPSDRAFT_19963"/>
<dbReference type="PANTHER" id="PTHR45686">
    <property type="entry name" value="ADP-RIBOSYLATION FACTOR GTPASE ACTIVATING PROTEIN 3, ISOFORM H-RELATED"/>
    <property type="match status" value="1"/>
</dbReference>
<dbReference type="Gene3D" id="1.10.220.150">
    <property type="entry name" value="Arf GTPase activating protein"/>
    <property type="match status" value="1"/>
</dbReference>
<dbReference type="Proteomes" id="UP000001449">
    <property type="component" value="Chromosome 22"/>
</dbReference>
<evidence type="ECO:0000256" key="1">
    <source>
        <dbReference type="ARBA" id="ARBA00022468"/>
    </source>
</evidence>
<dbReference type="PRINTS" id="PR00405">
    <property type="entry name" value="REVINTRACTNG"/>
</dbReference>
<dbReference type="SUPFAM" id="SSF57863">
    <property type="entry name" value="ArfGap/RecO-like zinc finger"/>
    <property type="match status" value="1"/>
</dbReference>
<dbReference type="RefSeq" id="XP_002294898.1">
    <property type="nucleotide sequence ID" value="XM_002294862.1"/>
</dbReference>
<dbReference type="PANTHER" id="PTHR45686:SF4">
    <property type="entry name" value="ADP-RIBOSYLATION FACTOR GTPASE ACTIVATING PROTEIN 3, ISOFORM H"/>
    <property type="match status" value="1"/>
</dbReference>
<dbReference type="PROSITE" id="PS50115">
    <property type="entry name" value="ARFGAP"/>
    <property type="match status" value="1"/>
</dbReference>
<dbReference type="EMBL" id="CM000653">
    <property type="protein sequence ID" value="EED87678.1"/>
    <property type="molecule type" value="Genomic_DNA"/>
</dbReference>